<evidence type="ECO:0000313" key="6">
    <source>
        <dbReference type="EMBL" id="CAI9288374.1"/>
    </source>
</evidence>
<evidence type="ECO:0000313" key="7">
    <source>
        <dbReference type="Proteomes" id="UP001177003"/>
    </source>
</evidence>
<organism evidence="6 7">
    <name type="scientific">Lactuca saligna</name>
    <name type="common">Willowleaf lettuce</name>
    <dbReference type="NCBI Taxonomy" id="75948"/>
    <lineage>
        <taxon>Eukaryota</taxon>
        <taxon>Viridiplantae</taxon>
        <taxon>Streptophyta</taxon>
        <taxon>Embryophyta</taxon>
        <taxon>Tracheophyta</taxon>
        <taxon>Spermatophyta</taxon>
        <taxon>Magnoliopsida</taxon>
        <taxon>eudicotyledons</taxon>
        <taxon>Gunneridae</taxon>
        <taxon>Pentapetalae</taxon>
        <taxon>asterids</taxon>
        <taxon>campanulids</taxon>
        <taxon>Asterales</taxon>
        <taxon>Asteraceae</taxon>
        <taxon>Cichorioideae</taxon>
        <taxon>Cichorieae</taxon>
        <taxon>Lactucinae</taxon>
        <taxon>Lactuca</taxon>
    </lineage>
</organism>
<evidence type="ECO:0000256" key="1">
    <source>
        <dbReference type="ARBA" id="ARBA00004123"/>
    </source>
</evidence>
<dbReference type="PANTHER" id="PTHR36326:SF14">
    <property type="entry name" value="PROTEIN SULFUR DEFICIENCY-INDUCED 1"/>
    <property type="match status" value="1"/>
</dbReference>
<reference evidence="6" key="1">
    <citation type="submission" date="2023-04" db="EMBL/GenBank/DDBJ databases">
        <authorList>
            <person name="Vijverberg K."/>
            <person name="Xiong W."/>
            <person name="Schranz E."/>
        </authorList>
    </citation>
    <scope>NUCLEOTIDE SEQUENCE</scope>
</reference>
<dbReference type="EMBL" id="OX465081">
    <property type="protein sequence ID" value="CAI9288374.1"/>
    <property type="molecule type" value="Genomic_DNA"/>
</dbReference>
<evidence type="ECO:0000256" key="4">
    <source>
        <dbReference type="ARBA" id="ARBA00023054"/>
    </source>
</evidence>
<dbReference type="Proteomes" id="UP001177003">
    <property type="component" value="Chromosome 5"/>
</dbReference>
<dbReference type="AlphaFoldDB" id="A0AA35Z9E2"/>
<dbReference type="GO" id="GO:0005634">
    <property type="term" value="C:nucleus"/>
    <property type="evidence" value="ECO:0007669"/>
    <property type="project" value="UniProtKB-SubCell"/>
</dbReference>
<keyword evidence="3" id="KW-0802">TPR repeat</keyword>
<sequence length="283" mass="32082">METSCRKKEEDGFHVLHKVPSGDGPYVKAKYTQIQLIFGILLSCDFYFERAKLKDWISKMIKYPAESEEIDPRFMKNRLFDILVEKDPEGAIVWFWKAINGGDRVDSALKDMVVVMKQLDRTEEAIEAIKSFRCICSKHSQPSLDNLLIDLYKKCGRFDEEIGLLKQKLRVIYRGEAFNGKPTKSARSHGKKFQVSIKQETAKILLTSIIVIRESERRRGHTDATSLIKVNLEAKSPQGNNSVCLFIKLTCVTTKSTESTINGSCGPFGIPVITYCFNGKEGV</sequence>
<keyword evidence="5" id="KW-0539">Nucleus</keyword>
<keyword evidence="7" id="KW-1185">Reference proteome</keyword>
<protein>
    <submittedName>
        <fullName evidence="6">Uncharacterized protein</fullName>
    </submittedName>
</protein>
<proteinExistence type="predicted"/>
<name>A0AA35Z9E2_LACSI</name>
<dbReference type="InterPro" id="IPR044961">
    <property type="entry name" value="MS5/SDI1"/>
</dbReference>
<keyword evidence="2" id="KW-0677">Repeat</keyword>
<accession>A0AA35Z9E2</accession>
<evidence type="ECO:0000256" key="2">
    <source>
        <dbReference type="ARBA" id="ARBA00022737"/>
    </source>
</evidence>
<evidence type="ECO:0000256" key="5">
    <source>
        <dbReference type="ARBA" id="ARBA00023242"/>
    </source>
</evidence>
<gene>
    <name evidence="6" type="ORF">LSALG_LOCUS27678</name>
</gene>
<comment type="subcellular location">
    <subcellularLocation>
        <location evidence="1">Nucleus</location>
    </subcellularLocation>
</comment>
<evidence type="ECO:0000256" key="3">
    <source>
        <dbReference type="ARBA" id="ARBA00022803"/>
    </source>
</evidence>
<dbReference type="PANTHER" id="PTHR36326">
    <property type="entry name" value="PROTEIN POLLENLESS 3-LIKE 2"/>
    <property type="match status" value="1"/>
</dbReference>
<keyword evidence="4" id="KW-0175">Coiled coil</keyword>